<comment type="caution">
    <text evidence="3">The sequence shown here is derived from an EMBL/GenBank/DDBJ whole genome shotgun (WGS) entry which is preliminary data.</text>
</comment>
<protein>
    <recommendedName>
        <fullName evidence="2">BAH domain-containing protein</fullName>
    </recommendedName>
</protein>
<proteinExistence type="predicted"/>
<sequence>MLNLEWIPDLRYILRECYPCHCCLRITHARYSKILFTCFNSVLLILILDVGFYSIHTIVTSEQHFAVSAELHNYSMFWVIMNNNGILFDGGHTFYGHSNTPITNKYPNSHHDNRYNILKYPVNTMISTGAIIYIQIDKKKSKIIIMMILSIYLLMYALEFLYQFWYLRDKH</sequence>
<evidence type="ECO:0000256" key="1">
    <source>
        <dbReference type="SAM" id="Phobius"/>
    </source>
</evidence>
<dbReference type="GO" id="GO:0003682">
    <property type="term" value="F:chromatin binding"/>
    <property type="evidence" value="ECO:0007669"/>
    <property type="project" value="InterPro"/>
</dbReference>
<dbReference type="EMBL" id="VUJU01002036">
    <property type="protein sequence ID" value="KAF0762821.1"/>
    <property type="molecule type" value="Genomic_DNA"/>
</dbReference>
<keyword evidence="4" id="KW-1185">Reference proteome</keyword>
<dbReference type="InterPro" id="IPR001025">
    <property type="entry name" value="BAH_dom"/>
</dbReference>
<evidence type="ECO:0000259" key="2">
    <source>
        <dbReference type="PROSITE" id="PS51038"/>
    </source>
</evidence>
<reference evidence="3 4" key="1">
    <citation type="submission" date="2019-08" db="EMBL/GenBank/DDBJ databases">
        <title>Whole genome of Aphis craccivora.</title>
        <authorList>
            <person name="Voronova N.V."/>
            <person name="Shulinski R.S."/>
            <person name="Bandarenka Y.V."/>
            <person name="Zhorov D.G."/>
            <person name="Warner D."/>
        </authorList>
    </citation>
    <scope>NUCLEOTIDE SEQUENCE [LARGE SCALE GENOMIC DNA]</scope>
    <source>
        <strain evidence="3">180601</strain>
        <tissue evidence="3">Whole Body</tissue>
    </source>
</reference>
<dbReference type="AlphaFoldDB" id="A0A6G0YXF3"/>
<gene>
    <name evidence="3" type="ORF">FWK35_00007496</name>
</gene>
<keyword evidence="1" id="KW-1133">Transmembrane helix</keyword>
<accession>A0A6G0YXF3</accession>
<feature type="transmembrane region" description="Helical" evidence="1">
    <location>
        <begin position="143"/>
        <end position="165"/>
    </location>
</feature>
<evidence type="ECO:0000313" key="3">
    <source>
        <dbReference type="EMBL" id="KAF0762821.1"/>
    </source>
</evidence>
<name>A0A6G0YXF3_APHCR</name>
<evidence type="ECO:0000313" key="4">
    <source>
        <dbReference type="Proteomes" id="UP000478052"/>
    </source>
</evidence>
<dbReference type="PROSITE" id="PS51038">
    <property type="entry name" value="BAH"/>
    <property type="match status" value="1"/>
</dbReference>
<feature type="transmembrane region" description="Helical" evidence="1">
    <location>
        <begin position="34"/>
        <end position="55"/>
    </location>
</feature>
<feature type="transmembrane region" description="Helical" evidence="1">
    <location>
        <begin position="117"/>
        <end position="136"/>
    </location>
</feature>
<keyword evidence="1" id="KW-0812">Transmembrane</keyword>
<dbReference type="Proteomes" id="UP000478052">
    <property type="component" value="Unassembled WGS sequence"/>
</dbReference>
<organism evidence="3 4">
    <name type="scientific">Aphis craccivora</name>
    <name type="common">Cowpea aphid</name>
    <dbReference type="NCBI Taxonomy" id="307492"/>
    <lineage>
        <taxon>Eukaryota</taxon>
        <taxon>Metazoa</taxon>
        <taxon>Ecdysozoa</taxon>
        <taxon>Arthropoda</taxon>
        <taxon>Hexapoda</taxon>
        <taxon>Insecta</taxon>
        <taxon>Pterygota</taxon>
        <taxon>Neoptera</taxon>
        <taxon>Paraneoptera</taxon>
        <taxon>Hemiptera</taxon>
        <taxon>Sternorrhyncha</taxon>
        <taxon>Aphidomorpha</taxon>
        <taxon>Aphidoidea</taxon>
        <taxon>Aphididae</taxon>
        <taxon>Aphidini</taxon>
        <taxon>Aphis</taxon>
        <taxon>Aphis</taxon>
    </lineage>
</organism>
<keyword evidence="1" id="KW-0472">Membrane</keyword>
<feature type="domain" description="BAH" evidence="2">
    <location>
        <begin position="124"/>
        <end position="171"/>
    </location>
</feature>